<evidence type="ECO:0000313" key="2">
    <source>
        <dbReference type="EMBL" id="GFU22891.1"/>
    </source>
</evidence>
<keyword evidence="3" id="KW-1185">Reference proteome</keyword>
<name>A0A8X6QJX4_NEPPI</name>
<protein>
    <submittedName>
        <fullName evidence="2">Uncharacterized protein</fullName>
    </submittedName>
</protein>
<proteinExistence type="predicted"/>
<evidence type="ECO:0000313" key="3">
    <source>
        <dbReference type="Proteomes" id="UP000887013"/>
    </source>
</evidence>
<feature type="compositionally biased region" description="Polar residues" evidence="1">
    <location>
        <begin position="59"/>
        <end position="70"/>
    </location>
</feature>
<dbReference type="Proteomes" id="UP000887013">
    <property type="component" value="Unassembled WGS sequence"/>
</dbReference>
<reference evidence="2" key="1">
    <citation type="submission" date="2020-08" db="EMBL/GenBank/DDBJ databases">
        <title>Multicomponent nature underlies the extraordinary mechanical properties of spider dragline silk.</title>
        <authorList>
            <person name="Kono N."/>
            <person name="Nakamura H."/>
            <person name="Mori M."/>
            <person name="Yoshida Y."/>
            <person name="Ohtoshi R."/>
            <person name="Malay A.D."/>
            <person name="Moran D.A.P."/>
            <person name="Tomita M."/>
            <person name="Numata K."/>
            <person name="Arakawa K."/>
        </authorList>
    </citation>
    <scope>NUCLEOTIDE SEQUENCE</scope>
</reference>
<feature type="region of interest" description="Disordered" evidence="1">
    <location>
        <begin position="59"/>
        <end position="79"/>
    </location>
</feature>
<sequence length="79" mass="8872">METLASLVSPFHSHLISSKVVTGIFVVNHRLSIYEINQKDHKRPFRKISSSLGINDNSIHFTTSAHSPPQFSEPPTDML</sequence>
<comment type="caution">
    <text evidence="2">The sequence shown here is derived from an EMBL/GenBank/DDBJ whole genome shotgun (WGS) entry which is preliminary data.</text>
</comment>
<dbReference type="EMBL" id="BMAW01031821">
    <property type="protein sequence ID" value="GFU22891.1"/>
    <property type="molecule type" value="Genomic_DNA"/>
</dbReference>
<dbReference type="AlphaFoldDB" id="A0A8X6QJX4"/>
<gene>
    <name evidence="2" type="ORF">NPIL_302471</name>
</gene>
<organism evidence="2 3">
    <name type="scientific">Nephila pilipes</name>
    <name type="common">Giant wood spider</name>
    <name type="synonym">Nephila maculata</name>
    <dbReference type="NCBI Taxonomy" id="299642"/>
    <lineage>
        <taxon>Eukaryota</taxon>
        <taxon>Metazoa</taxon>
        <taxon>Ecdysozoa</taxon>
        <taxon>Arthropoda</taxon>
        <taxon>Chelicerata</taxon>
        <taxon>Arachnida</taxon>
        <taxon>Araneae</taxon>
        <taxon>Araneomorphae</taxon>
        <taxon>Entelegynae</taxon>
        <taxon>Araneoidea</taxon>
        <taxon>Nephilidae</taxon>
        <taxon>Nephila</taxon>
    </lineage>
</organism>
<accession>A0A8X6QJX4</accession>
<evidence type="ECO:0000256" key="1">
    <source>
        <dbReference type="SAM" id="MobiDB-lite"/>
    </source>
</evidence>